<dbReference type="EMBL" id="BJUJ01000009">
    <property type="protein sequence ID" value="GEK43355.1"/>
    <property type="molecule type" value="Genomic_DNA"/>
</dbReference>
<sequence>MWGNQTMKFALKALSLAVVAAASTFTYADEATSVHSVSGNIGVFSSYNLRGITNTPENEDATIQGGLDYSHASGFYAGWWGSTLGYSLVEEGRDAFENNFYAGYNGSINDDLGYTIGTTYYYYYETDNSDTNGFETLLGLSYKDFGVTVQTLLEDTTWSNAGDTYIKATYSYPLPNDFSLDTALGLYAYQDSGDYEEALGTTESFGFRHFDVGVSKPLAETGLTASMNYTLGGYDRADVKQKNKVVFGLKYEF</sequence>
<evidence type="ECO:0008006" key="4">
    <source>
        <dbReference type="Google" id="ProtNLM"/>
    </source>
</evidence>
<dbReference type="AlphaFoldDB" id="A0AAV3W971"/>
<dbReference type="Pfam" id="PF09694">
    <property type="entry name" value="Gcw_chp"/>
    <property type="match status" value="1"/>
</dbReference>
<organism evidence="2 3">
    <name type="scientific">Acinetobacter johnsonii</name>
    <dbReference type="NCBI Taxonomy" id="40214"/>
    <lineage>
        <taxon>Bacteria</taxon>
        <taxon>Pseudomonadati</taxon>
        <taxon>Pseudomonadota</taxon>
        <taxon>Gammaproteobacteria</taxon>
        <taxon>Moraxellales</taxon>
        <taxon>Moraxellaceae</taxon>
        <taxon>Acinetobacter</taxon>
    </lineage>
</organism>
<dbReference type="InterPro" id="IPR010239">
    <property type="entry name" value="CHP02001"/>
</dbReference>
<reference evidence="2 3" key="1">
    <citation type="submission" date="2019-07" db="EMBL/GenBank/DDBJ databases">
        <title>Whole genome shotgun sequence of Acinetobacter johnsonii NBRC 102197.</title>
        <authorList>
            <person name="Hosoyama A."/>
            <person name="Uohara A."/>
            <person name="Ohji S."/>
            <person name="Ichikawa N."/>
        </authorList>
    </citation>
    <scope>NUCLEOTIDE SEQUENCE [LARGE SCALE GENOMIC DNA]</scope>
    <source>
        <strain evidence="2 3">NBRC 102197</strain>
    </source>
</reference>
<evidence type="ECO:0000313" key="2">
    <source>
        <dbReference type="EMBL" id="GEK43355.1"/>
    </source>
</evidence>
<keyword evidence="1" id="KW-0732">Signal</keyword>
<proteinExistence type="predicted"/>
<gene>
    <name evidence="2" type="ORF">AJO04nite_06130</name>
</gene>
<dbReference type="NCBIfam" id="TIGR02001">
    <property type="entry name" value="gcw_chp"/>
    <property type="match status" value="1"/>
</dbReference>
<feature type="chain" id="PRO_5044022406" description="Porin" evidence="1">
    <location>
        <begin position="29"/>
        <end position="253"/>
    </location>
</feature>
<evidence type="ECO:0000313" key="3">
    <source>
        <dbReference type="Proteomes" id="UP000321274"/>
    </source>
</evidence>
<evidence type="ECO:0000256" key="1">
    <source>
        <dbReference type="SAM" id="SignalP"/>
    </source>
</evidence>
<comment type="caution">
    <text evidence="2">The sequence shown here is derived from an EMBL/GenBank/DDBJ whole genome shotgun (WGS) entry which is preliminary data.</text>
</comment>
<protein>
    <recommendedName>
        <fullName evidence="4">Porin</fullName>
    </recommendedName>
</protein>
<feature type="signal peptide" evidence="1">
    <location>
        <begin position="1"/>
        <end position="28"/>
    </location>
</feature>
<accession>A0AAV3W971</accession>
<dbReference type="Proteomes" id="UP000321274">
    <property type="component" value="Unassembled WGS sequence"/>
</dbReference>
<name>A0AAV3W971_ACIJO</name>